<dbReference type="RefSeq" id="WP_106513642.1">
    <property type="nucleotide sequence ID" value="NZ_PXYI01000004.1"/>
</dbReference>
<gene>
    <name evidence="3" type="ORF">C7I55_14290</name>
</gene>
<keyword evidence="1" id="KW-1133">Transmembrane helix</keyword>
<name>A0A2P7QP62_9SPHN</name>
<keyword evidence="1" id="KW-0812">Transmembrane</keyword>
<organism evidence="3 4">
    <name type="scientific">Allosphingosinicella deserti</name>
    <dbReference type="NCBI Taxonomy" id="2116704"/>
    <lineage>
        <taxon>Bacteria</taxon>
        <taxon>Pseudomonadati</taxon>
        <taxon>Pseudomonadota</taxon>
        <taxon>Alphaproteobacteria</taxon>
        <taxon>Sphingomonadales</taxon>
        <taxon>Sphingomonadaceae</taxon>
        <taxon>Allosphingosinicella</taxon>
    </lineage>
</organism>
<feature type="chain" id="PRO_5015178464" evidence="2">
    <location>
        <begin position="22"/>
        <end position="75"/>
    </location>
</feature>
<keyword evidence="1" id="KW-0472">Membrane</keyword>
<dbReference type="AlphaFoldDB" id="A0A2P7QP62"/>
<evidence type="ECO:0000313" key="4">
    <source>
        <dbReference type="Proteomes" id="UP000241167"/>
    </source>
</evidence>
<dbReference type="Proteomes" id="UP000241167">
    <property type="component" value="Unassembled WGS sequence"/>
</dbReference>
<dbReference type="EMBL" id="PXYI01000004">
    <property type="protein sequence ID" value="PSJ39746.1"/>
    <property type="molecule type" value="Genomic_DNA"/>
</dbReference>
<reference evidence="3 4" key="1">
    <citation type="submission" date="2018-03" db="EMBL/GenBank/DDBJ databases">
        <title>The draft genome of Sphingosinicella sp. GL-C-18.</title>
        <authorList>
            <person name="Liu L."/>
            <person name="Li L."/>
            <person name="Liang L."/>
            <person name="Zhang X."/>
            <person name="Wang T."/>
        </authorList>
    </citation>
    <scope>NUCLEOTIDE SEQUENCE [LARGE SCALE GENOMIC DNA]</scope>
    <source>
        <strain evidence="3 4">GL-C-18</strain>
    </source>
</reference>
<evidence type="ECO:0000313" key="3">
    <source>
        <dbReference type="EMBL" id="PSJ39746.1"/>
    </source>
</evidence>
<feature type="signal peptide" evidence="2">
    <location>
        <begin position="1"/>
        <end position="21"/>
    </location>
</feature>
<accession>A0A2P7QP62</accession>
<evidence type="ECO:0000256" key="1">
    <source>
        <dbReference type="SAM" id="Phobius"/>
    </source>
</evidence>
<feature type="transmembrane region" description="Helical" evidence="1">
    <location>
        <begin position="45"/>
        <end position="63"/>
    </location>
</feature>
<keyword evidence="4" id="KW-1185">Reference proteome</keyword>
<protein>
    <submittedName>
        <fullName evidence="3">Uncharacterized protein</fullName>
    </submittedName>
</protein>
<comment type="caution">
    <text evidence="3">The sequence shown here is derived from an EMBL/GenBank/DDBJ whole genome shotgun (WGS) entry which is preliminary data.</text>
</comment>
<sequence length="75" mass="7622">MFKKALIAASAASLAISPAIAQSSSVEDASGNPFAAPGSPFAPILFGSVIVFGVLLATGTWPFDEDENEDVPITP</sequence>
<proteinExistence type="predicted"/>
<evidence type="ECO:0000256" key="2">
    <source>
        <dbReference type="SAM" id="SignalP"/>
    </source>
</evidence>
<keyword evidence="2" id="KW-0732">Signal</keyword>